<dbReference type="Gramene" id="PGSC0003DMT400033742">
    <property type="protein sequence ID" value="PGSC0003DMT400033742"/>
    <property type="gene ID" value="PGSC0003DMG400012962"/>
</dbReference>
<gene>
    <name evidence="2" type="primary">LOC102589177</name>
</gene>
<dbReference type="OrthoDB" id="2015618at2759"/>
<evidence type="ECO:0000256" key="1">
    <source>
        <dbReference type="SAM" id="MobiDB-lite"/>
    </source>
</evidence>
<feature type="region of interest" description="Disordered" evidence="1">
    <location>
        <begin position="27"/>
        <end position="46"/>
    </location>
</feature>
<sequence>MVGGGGVVGGGGGGMALGNVQHFENWGDSGIADHSQQTDTSTDVDTDERNHQVLAFLYPLPQMETAFF</sequence>
<keyword evidence="3" id="KW-1185">Reference proteome</keyword>
<reference evidence="2" key="2">
    <citation type="submission" date="2015-06" db="UniProtKB">
        <authorList>
            <consortium name="EnsemblPlants"/>
        </authorList>
    </citation>
    <scope>IDENTIFICATION</scope>
    <source>
        <strain evidence="2">DM1-3 516 R44</strain>
    </source>
</reference>
<dbReference type="HOGENOM" id="CLU_2798955_0_0_1"/>
<protein>
    <submittedName>
        <fullName evidence="2">Transcription factor HBP-1b(C1)</fullName>
    </submittedName>
</protein>
<dbReference type="EnsemblPlants" id="PGSC0003DMT400033742">
    <property type="protein sequence ID" value="PGSC0003DMT400033742"/>
    <property type="gene ID" value="PGSC0003DMG400012962"/>
</dbReference>
<accession>M1AZL2</accession>
<reference evidence="3" key="1">
    <citation type="journal article" date="2011" name="Nature">
        <title>Genome sequence and analysis of the tuber crop potato.</title>
        <authorList>
            <consortium name="The Potato Genome Sequencing Consortium"/>
        </authorList>
    </citation>
    <scope>NUCLEOTIDE SEQUENCE [LARGE SCALE GENOMIC DNA]</scope>
    <source>
        <strain evidence="3">cv. DM1-3 516 R44</strain>
    </source>
</reference>
<dbReference type="AlphaFoldDB" id="M1AZL2"/>
<organism evidence="2 3">
    <name type="scientific">Solanum tuberosum</name>
    <name type="common">Potato</name>
    <dbReference type="NCBI Taxonomy" id="4113"/>
    <lineage>
        <taxon>Eukaryota</taxon>
        <taxon>Viridiplantae</taxon>
        <taxon>Streptophyta</taxon>
        <taxon>Embryophyta</taxon>
        <taxon>Tracheophyta</taxon>
        <taxon>Spermatophyta</taxon>
        <taxon>Magnoliopsida</taxon>
        <taxon>eudicotyledons</taxon>
        <taxon>Gunneridae</taxon>
        <taxon>Pentapetalae</taxon>
        <taxon>asterids</taxon>
        <taxon>lamiids</taxon>
        <taxon>Solanales</taxon>
        <taxon>Solanaceae</taxon>
        <taxon>Solanoideae</taxon>
        <taxon>Solaneae</taxon>
        <taxon>Solanum</taxon>
    </lineage>
</organism>
<evidence type="ECO:0000313" key="2">
    <source>
        <dbReference type="EnsemblPlants" id="PGSC0003DMT400033742"/>
    </source>
</evidence>
<proteinExistence type="predicted"/>
<evidence type="ECO:0000313" key="3">
    <source>
        <dbReference type="Proteomes" id="UP000011115"/>
    </source>
</evidence>
<dbReference type="Proteomes" id="UP000011115">
    <property type="component" value="Unassembled WGS sequence"/>
</dbReference>
<name>M1AZL2_SOLTU</name>